<organism evidence="1 2">
    <name type="scientific">Tagetes erecta</name>
    <name type="common">African marigold</name>
    <dbReference type="NCBI Taxonomy" id="13708"/>
    <lineage>
        <taxon>Eukaryota</taxon>
        <taxon>Viridiplantae</taxon>
        <taxon>Streptophyta</taxon>
        <taxon>Embryophyta</taxon>
        <taxon>Tracheophyta</taxon>
        <taxon>Spermatophyta</taxon>
        <taxon>Magnoliopsida</taxon>
        <taxon>eudicotyledons</taxon>
        <taxon>Gunneridae</taxon>
        <taxon>Pentapetalae</taxon>
        <taxon>asterids</taxon>
        <taxon>campanulids</taxon>
        <taxon>Asterales</taxon>
        <taxon>Asteraceae</taxon>
        <taxon>Asteroideae</taxon>
        <taxon>Heliantheae alliance</taxon>
        <taxon>Tageteae</taxon>
        <taxon>Tagetes</taxon>
    </lineage>
</organism>
<evidence type="ECO:0000313" key="1">
    <source>
        <dbReference type="EMBL" id="KAK1420777.1"/>
    </source>
</evidence>
<accession>A0AAD8KI27</accession>
<dbReference type="EMBL" id="JAUHHV010000006">
    <property type="protein sequence ID" value="KAK1420777.1"/>
    <property type="molecule type" value="Genomic_DNA"/>
</dbReference>
<dbReference type="AlphaFoldDB" id="A0AAD8KI27"/>
<keyword evidence="2" id="KW-1185">Reference proteome</keyword>
<comment type="caution">
    <text evidence="1">The sequence shown here is derived from an EMBL/GenBank/DDBJ whole genome shotgun (WGS) entry which is preliminary data.</text>
</comment>
<reference evidence="1" key="1">
    <citation type="journal article" date="2023" name="bioRxiv">
        <title>Improved chromosome-level genome assembly for marigold (Tagetes erecta).</title>
        <authorList>
            <person name="Jiang F."/>
            <person name="Yuan L."/>
            <person name="Wang S."/>
            <person name="Wang H."/>
            <person name="Xu D."/>
            <person name="Wang A."/>
            <person name="Fan W."/>
        </authorList>
    </citation>
    <scope>NUCLEOTIDE SEQUENCE</scope>
    <source>
        <strain evidence="1">WSJ</strain>
        <tissue evidence="1">Leaf</tissue>
    </source>
</reference>
<name>A0AAD8KI27_TARER</name>
<proteinExistence type="predicted"/>
<protein>
    <submittedName>
        <fullName evidence="1">Uncharacterized protein</fullName>
    </submittedName>
</protein>
<sequence>MSAVCGPHLQTSAEEEVDQTSAVCKKKTVLAAAREEDGGVTAAGKGGGGATAAGKGGGGATALVSSMLRSMYGALIQDIVDAEGLRMWGTVTVAKSGFGG</sequence>
<evidence type="ECO:0000313" key="2">
    <source>
        <dbReference type="Proteomes" id="UP001229421"/>
    </source>
</evidence>
<dbReference type="Proteomes" id="UP001229421">
    <property type="component" value="Unassembled WGS sequence"/>
</dbReference>
<gene>
    <name evidence="1" type="ORF">QVD17_22632</name>
</gene>